<proteinExistence type="predicted"/>
<gene>
    <name evidence="2" type="ORF">PV327_008997</name>
</gene>
<organism evidence="2 3">
    <name type="scientific">Microctonus hyperodae</name>
    <name type="common">Parasitoid wasp</name>
    <dbReference type="NCBI Taxonomy" id="165561"/>
    <lineage>
        <taxon>Eukaryota</taxon>
        <taxon>Metazoa</taxon>
        <taxon>Ecdysozoa</taxon>
        <taxon>Arthropoda</taxon>
        <taxon>Hexapoda</taxon>
        <taxon>Insecta</taxon>
        <taxon>Pterygota</taxon>
        <taxon>Neoptera</taxon>
        <taxon>Endopterygota</taxon>
        <taxon>Hymenoptera</taxon>
        <taxon>Apocrita</taxon>
        <taxon>Ichneumonoidea</taxon>
        <taxon>Braconidae</taxon>
        <taxon>Euphorinae</taxon>
        <taxon>Microctonus</taxon>
    </lineage>
</organism>
<reference evidence="2" key="1">
    <citation type="journal article" date="2023" name="bioRxiv">
        <title>Scaffold-level genome assemblies of two parasitoid biocontrol wasps reveal the parthenogenesis mechanism and an associated novel virus.</title>
        <authorList>
            <person name="Inwood S."/>
            <person name="Skelly J."/>
            <person name="Guhlin J."/>
            <person name="Harrop T."/>
            <person name="Goldson S."/>
            <person name="Dearden P."/>
        </authorList>
    </citation>
    <scope>NUCLEOTIDE SEQUENCE</scope>
    <source>
        <strain evidence="2">Lincoln</strain>
        <tissue evidence="2">Whole body</tissue>
    </source>
</reference>
<keyword evidence="1" id="KW-0472">Membrane</keyword>
<evidence type="ECO:0000256" key="1">
    <source>
        <dbReference type="SAM" id="Phobius"/>
    </source>
</evidence>
<dbReference type="Proteomes" id="UP001168972">
    <property type="component" value="Unassembled WGS sequence"/>
</dbReference>
<name>A0AA39FTH0_MICHY</name>
<comment type="caution">
    <text evidence="2">The sequence shown here is derived from an EMBL/GenBank/DDBJ whole genome shotgun (WGS) entry which is preliminary data.</text>
</comment>
<keyword evidence="1" id="KW-0812">Transmembrane</keyword>
<protein>
    <submittedName>
        <fullName evidence="2">Uncharacterized protein</fullName>
    </submittedName>
</protein>
<evidence type="ECO:0000313" key="3">
    <source>
        <dbReference type="Proteomes" id="UP001168972"/>
    </source>
</evidence>
<sequence>MKLWTKKLVILGTTGIFLITIGIVVGFFWDNVYNFFNKIINDNEIEMENNSNIFYIGVTILIIGVIIFIITMIEIFIRSRSRKFEIFQDDDLNNKKNYSTAFDAMSISDGHYWKDRLI</sequence>
<keyword evidence="1" id="KW-1133">Transmembrane helix</keyword>
<reference evidence="2" key="2">
    <citation type="submission" date="2023-03" db="EMBL/GenBank/DDBJ databases">
        <authorList>
            <person name="Inwood S.N."/>
            <person name="Skelly J.G."/>
            <person name="Guhlin J."/>
            <person name="Harrop T.W.R."/>
            <person name="Goldson S.G."/>
            <person name="Dearden P.K."/>
        </authorList>
    </citation>
    <scope>NUCLEOTIDE SEQUENCE</scope>
    <source>
        <strain evidence="2">Lincoln</strain>
        <tissue evidence="2">Whole body</tissue>
    </source>
</reference>
<feature type="transmembrane region" description="Helical" evidence="1">
    <location>
        <begin position="53"/>
        <end position="77"/>
    </location>
</feature>
<evidence type="ECO:0000313" key="2">
    <source>
        <dbReference type="EMBL" id="KAK0175231.1"/>
    </source>
</evidence>
<accession>A0AA39FTH0</accession>
<keyword evidence="3" id="KW-1185">Reference proteome</keyword>
<feature type="transmembrane region" description="Helical" evidence="1">
    <location>
        <begin position="7"/>
        <end position="29"/>
    </location>
</feature>
<dbReference type="EMBL" id="JAQQBR010000005">
    <property type="protein sequence ID" value="KAK0175231.1"/>
    <property type="molecule type" value="Genomic_DNA"/>
</dbReference>
<dbReference type="AlphaFoldDB" id="A0AA39FTH0"/>